<comment type="caution">
    <text evidence="5">The sequence shown here is derived from an EMBL/GenBank/DDBJ whole genome shotgun (WGS) entry which is preliminary data.</text>
</comment>
<proteinExistence type="predicted"/>
<dbReference type="PANTHER" id="PTHR10587:SF133">
    <property type="entry name" value="CHITIN DEACETYLASE 1-RELATED"/>
    <property type="match status" value="1"/>
</dbReference>
<keyword evidence="1" id="KW-0479">Metal-binding</keyword>
<accession>A0ABQ4C083</accession>
<dbReference type="Pfam" id="PF01522">
    <property type="entry name" value="Polysacc_deac_1"/>
    <property type="match status" value="1"/>
</dbReference>
<evidence type="ECO:0000313" key="6">
    <source>
        <dbReference type="Proteomes" id="UP000624325"/>
    </source>
</evidence>
<dbReference type="Proteomes" id="UP000624325">
    <property type="component" value="Unassembled WGS sequence"/>
</dbReference>
<protein>
    <recommendedName>
        <fullName evidence="4">NodB homology domain-containing protein</fullName>
    </recommendedName>
</protein>
<evidence type="ECO:0000259" key="4">
    <source>
        <dbReference type="PROSITE" id="PS51677"/>
    </source>
</evidence>
<feature type="compositionally biased region" description="Low complexity" evidence="3">
    <location>
        <begin position="64"/>
        <end position="79"/>
    </location>
</feature>
<evidence type="ECO:0000256" key="2">
    <source>
        <dbReference type="ARBA" id="ARBA00022801"/>
    </source>
</evidence>
<dbReference type="InterPro" id="IPR050248">
    <property type="entry name" value="Polysacc_deacetylase_ArnD"/>
</dbReference>
<feature type="domain" description="NodB homology" evidence="4">
    <location>
        <begin position="143"/>
        <end position="327"/>
    </location>
</feature>
<sequence>MDGQGQWRAWRARLRSARGLIAAALVVGAIMGSSTVIGRQSESTHDPYTAEAARGQRHRGATEPRPSATAARPSPTPTRLNTPDRPSPSTAPDGGPGPALGQVPQAPKIPDAFPERIIAGPGQPPLAPEIGGPFESRMTTGTQQVALTFDDGPDPTFTPQVLALLRQYHVKATFCVVGELVALYPDLTRAIAADGHTLCNHTWSHDIGFASQPPATMRAELERTSAEIHNAAPGAKISYFRQPGGEWSAGVVAVAKDLGMSSLHWAVDPQDWTQPGAATITSRVEGETDRGSIVLLHDGGGDRAGTVEALKSILPDLTQRFTLVALPPGDDPPRQTPAARTMSPREPSQR</sequence>
<dbReference type="SUPFAM" id="SSF88713">
    <property type="entry name" value="Glycoside hydrolase/deacetylase"/>
    <property type="match status" value="1"/>
</dbReference>
<name>A0ABQ4C083_9ACTN</name>
<evidence type="ECO:0000256" key="3">
    <source>
        <dbReference type="SAM" id="MobiDB-lite"/>
    </source>
</evidence>
<dbReference type="PROSITE" id="PS51677">
    <property type="entry name" value="NODB"/>
    <property type="match status" value="1"/>
</dbReference>
<dbReference type="Gene3D" id="3.20.20.370">
    <property type="entry name" value="Glycoside hydrolase/deacetylase"/>
    <property type="match status" value="1"/>
</dbReference>
<feature type="region of interest" description="Disordered" evidence="3">
    <location>
        <begin position="38"/>
        <end position="137"/>
    </location>
</feature>
<evidence type="ECO:0000256" key="1">
    <source>
        <dbReference type="ARBA" id="ARBA00022723"/>
    </source>
</evidence>
<keyword evidence="2" id="KW-0378">Hydrolase</keyword>
<dbReference type="InterPro" id="IPR011330">
    <property type="entry name" value="Glyco_hydro/deAcase_b/a-brl"/>
</dbReference>
<keyword evidence="6" id="KW-1185">Reference proteome</keyword>
<dbReference type="InterPro" id="IPR002509">
    <property type="entry name" value="NODB_dom"/>
</dbReference>
<reference evidence="5 6" key="1">
    <citation type="submission" date="2021-01" db="EMBL/GenBank/DDBJ databases">
        <title>Whole genome shotgun sequence of Asanoa iriomotensis NBRC 100142.</title>
        <authorList>
            <person name="Komaki H."/>
            <person name="Tamura T."/>
        </authorList>
    </citation>
    <scope>NUCLEOTIDE SEQUENCE [LARGE SCALE GENOMIC DNA]</scope>
    <source>
        <strain evidence="5 6">NBRC 100142</strain>
    </source>
</reference>
<dbReference type="PANTHER" id="PTHR10587">
    <property type="entry name" value="GLYCOSYL TRANSFERASE-RELATED"/>
    <property type="match status" value="1"/>
</dbReference>
<dbReference type="CDD" id="cd10917">
    <property type="entry name" value="CE4_NodB_like_6s_7s"/>
    <property type="match status" value="1"/>
</dbReference>
<gene>
    <name evidence="5" type="ORF">Air01nite_18000</name>
</gene>
<evidence type="ECO:0000313" key="5">
    <source>
        <dbReference type="EMBL" id="GIF55705.1"/>
    </source>
</evidence>
<dbReference type="EMBL" id="BONC01000009">
    <property type="protein sequence ID" value="GIF55705.1"/>
    <property type="molecule type" value="Genomic_DNA"/>
</dbReference>
<feature type="region of interest" description="Disordered" evidence="3">
    <location>
        <begin position="324"/>
        <end position="350"/>
    </location>
</feature>
<organism evidence="5 6">
    <name type="scientific">Asanoa iriomotensis</name>
    <dbReference type="NCBI Taxonomy" id="234613"/>
    <lineage>
        <taxon>Bacteria</taxon>
        <taxon>Bacillati</taxon>
        <taxon>Actinomycetota</taxon>
        <taxon>Actinomycetes</taxon>
        <taxon>Micromonosporales</taxon>
        <taxon>Micromonosporaceae</taxon>
        <taxon>Asanoa</taxon>
    </lineage>
</organism>